<reference evidence="1" key="2">
    <citation type="journal article" date="2015" name="Fish Shellfish Immunol.">
        <title>Early steps in the European eel (Anguilla anguilla)-Vibrio vulnificus interaction in the gills: Role of the RtxA13 toxin.</title>
        <authorList>
            <person name="Callol A."/>
            <person name="Pajuelo D."/>
            <person name="Ebbesson L."/>
            <person name="Teles M."/>
            <person name="MacKenzie S."/>
            <person name="Amaro C."/>
        </authorList>
    </citation>
    <scope>NUCLEOTIDE SEQUENCE</scope>
</reference>
<proteinExistence type="predicted"/>
<protein>
    <submittedName>
        <fullName evidence="1">Uncharacterized protein</fullName>
    </submittedName>
</protein>
<name>A0A0E9WYB3_ANGAN</name>
<dbReference type="EMBL" id="GBXM01013110">
    <property type="protein sequence ID" value="JAH95467.1"/>
    <property type="molecule type" value="Transcribed_RNA"/>
</dbReference>
<organism evidence="1">
    <name type="scientific">Anguilla anguilla</name>
    <name type="common">European freshwater eel</name>
    <name type="synonym">Muraena anguilla</name>
    <dbReference type="NCBI Taxonomy" id="7936"/>
    <lineage>
        <taxon>Eukaryota</taxon>
        <taxon>Metazoa</taxon>
        <taxon>Chordata</taxon>
        <taxon>Craniata</taxon>
        <taxon>Vertebrata</taxon>
        <taxon>Euteleostomi</taxon>
        <taxon>Actinopterygii</taxon>
        <taxon>Neopterygii</taxon>
        <taxon>Teleostei</taxon>
        <taxon>Anguilliformes</taxon>
        <taxon>Anguillidae</taxon>
        <taxon>Anguilla</taxon>
    </lineage>
</organism>
<evidence type="ECO:0000313" key="1">
    <source>
        <dbReference type="EMBL" id="JAH95467.1"/>
    </source>
</evidence>
<accession>A0A0E9WYB3</accession>
<reference evidence="1" key="1">
    <citation type="submission" date="2014-11" db="EMBL/GenBank/DDBJ databases">
        <authorList>
            <person name="Amaro Gonzalez C."/>
        </authorList>
    </citation>
    <scope>NUCLEOTIDE SEQUENCE</scope>
</reference>
<sequence>MKTVATVSSYIQQYCIDHFECNQNTELRNVVFSSRAVNAGPGEANMKDLNACVL</sequence>
<dbReference type="AlphaFoldDB" id="A0A0E9WYB3"/>